<evidence type="ECO:0000256" key="4">
    <source>
        <dbReference type="ARBA" id="ARBA00023237"/>
    </source>
</evidence>
<dbReference type="GO" id="GO:0009279">
    <property type="term" value="C:cell outer membrane"/>
    <property type="evidence" value="ECO:0007669"/>
    <property type="project" value="UniProtKB-SubCell"/>
</dbReference>
<proteinExistence type="predicted"/>
<keyword evidence="5" id="KW-0812">Transmembrane</keyword>
<evidence type="ECO:0000313" key="6">
    <source>
        <dbReference type="EMBL" id="HHR33323.1"/>
    </source>
</evidence>
<comment type="subcellular location">
    <subcellularLocation>
        <location evidence="1">Cell outer membrane</location>
        <topology evidence="1">Single-pass membrane protein</topology>
    </subcellularLocation>
    <subcellularLocation>
        <location evidence="2">Periplasm</location>
    </subcellularLocation>
</comment>
<organism evidence="6">
    <name type="scientific">Fervidobacterium nodosum</name>
    <dbReference type="NCBI Taxonomy" id="2424"/>
    <lineage>
        <taxon>Bacteria</taxon>
        <taxon>Thermotogati</taxon>
        <taxon>Thermotogota</taxon>
        <taxon>Thermotogae</taxon>
        <taxon>Thermotogales</taxon>
        <taxon>Fervidobacteriaceae</taxon>
        <taxon>Fervidobacterium</taxon>
    </lineage>
</organism>
<dbReference type="NCBIfam" id="TIGR02532">
    <property type="entry name" value="IV_pilin_GFxxxE"/>
    <property type="match status" value="1"/>
</dbReference>
<protein>
    <submittedName>
        <fullName evidence="6">Type II secretion system protein</fullName>
    </submittedName>
</protein>
<evidence type="ECO:0000256" key="3">
    <source>
        <dbReference type="ARBA" id="ARBA00022764"/>
    </source>
</evidence>
<keyword evidence="4" id="KW-0998">Cell outer membrane</keyword>
<dbReference type="SUPFAM" id="SSF54523">
    <property type="entry name" value="Pili subunits"/>
    <property type="match status" value="1"/>
</dbReference>
<evidence type="ECO:0000256" key="2">
    <source>
        <dbReference type="ARBA" id="ARBA00004418"/>
    </source>
</evidence>
<gene>
    <name evidence="6" type="ORF">ENM46_00050</name>
</gene>
<keyword evidence="5" id="KW-1133">Transmembrane helix</keyword>
<dbReference type="PROSITE" id="PS00409">
    <property type="entry name" value="PROKAR_NTER_METHYL"/>
    <property type="match status" value="1"/>
</dbReference>
<dbReference type="Pfam" id="PF07963">
    <property type="entry name" value="N_methyl"/>
    <property type="match status" value="1"/>
</dbReference>
<reference evidence="6" key="1">
    <citation type="journal article" date="2020" name="mSystems">
        <title>Genome- and Community-Level Interaction Insights into Carbon Utilization and Element Cycling Functions of Hydrothermarchaeota in Hydrothermal Sediment.</title>
        <authorList>
            <person name="Zhou Z."/>
            <person name="Liu Y."/>
            <person name="Xu W."/>
            <person name="Pan J."/>
            <person name="Luo Z.H."/>
            <person name="Li M."/>
        </authorList>
    </citation>
    <scope>NUCLEOTIDE SEQUENCE [LARGE SCALE GENOMIC DNA]</scope>
    <source>
        <strain evidence="6">SpSt-1088</strain>
    </source>
</reference>
<keyword evidence="3" id="KW-0574">Periplasm</keyword>
<evidence type="ECO:0000256" key="5">
    <source>
        <dbReference type="SAM" id="Phobius"/>
    </source>
</evidence>
<sequence>MLLQVSYILRGDKLFKKRGYTLIEILITIMVISTLLAIGVPFYTVMVEKLNSDAILTSAVQNVFYLFSLARKAGFTFGNVVKINYERRNLNGKLYHVFKAFIDVDTNGVPDPDRYIYGRSKIVEISFLVSEVSVTFRSGGNVLTSLDELYTVDGMFVKKTGTAPDGSPSFDRTYSNLDIELQHRSKKYIISISNDLPKIIEQ</sequence>
<dbReference type="GO" id="GO:0042597">
    <property type="term" value="C:periplasmic space"/>
    <property type="evidence" value="ECO:0007669"/>
    <property type="project" value="UniProtKB-SubCell"/>
</dbReference>
<dbReference type="Gene3D" id="3.30.700.10">
    <property type="entry name" value="Glycoprotein, Type 4 Pilin"/>
    <property type="match status" value="1"/>
</dbReference>
<dbReference type="InterPro" id="IPR012902">
    <property type="entry name" value="N_methyl_site"/>
</dbReference>
<name>A0A7C5U2L5_9BACT</name>
<dbReference type="InterPro" id="IPR045584">
    <property type="entry name" value="Pilin-like"/>
</dbReference>
<dbReference type="EMBL" id="DRXW01000004">
    <property type="protein sequence ID" value="HHR33323.1"/>
    <property type="molecule type" value="Genomic_DNA"/>
</dbReference>
<dbReference type="AlphaFoldDB" id="A0A7C5U2L5"/>
<evidence type="ECO:0000256" key="1">
    <source>
        <dbReference type="ARBA" id="ARBA00004203"/>
    </source>
</evidence>
<keyword evidence="5" id="KW-0472">Membrane</keyword>
<feature type="transmembrane region" description="Helical" evidence="5">
    <location>
        <begin position="21"/>
        <end position="43"/>
    </location>
</feature>
<comment type="caution">
    <text evidence="6">The sequence shown here is derived from an EMBL/GenBank/DDBJ whole genome shotgun (WGS) entry which is preliminary data.</text>
</comment>
<accession>A0A7C5U2L5</accession>